<reference evidence="1 2" key="1">
    <citation type="submission" date="2023-09" db="EMBL/GenBank/DDBJ databases">
        <title>Nesidiocoris tenuis whole genome shotgun sequence.</title>
        <authorList>
            <person name="Shibata T."/>
            <person name="Shimoda M."/>
            <person name="Kobayashi T."/>
            <person name="Uehara T."/>
        </authorList>
    </citation>
    <scope>NUCLEOTIDE SEQUENCE [LARGE SCALE GENOMIC DNA]</scope>
    <source>
        <strain evidence="1 2">Japan</strain>
    </source>
</reference>
<name>A0ABN7ARZ6_9HEMI</name>
<evidence type="ECO:0000313" key="2">
    <source>
        <dbReference type="Proteomes" id="UP001307889"/>
    </source>
</evidence>
<proteinExistence type="predicted"/>
<sequence>MEGNSSGRIIVGHRDENDQYWIDVKLEPVSRAVTSLPSGAESTGVAGEFDRLRQLPVRSPSADTPTLRLPVPSASGAPVWRISDVTRLSDSLDAPDLFICTAEPLRNPPRAISTYSLSHETFIYIVRDKCASALRGSPPSDVAFEWQT</sequence>
<protein>
    <submittedName>
        <fullName evidence="1">Uncharacterized protein</fullName>
    </submittedName>
</protein>
<gene>
    <name evidence="1" type="ORF">NTJ_07786</name>
</gene>
<accession>A0ABN7ARZ6</accession>
<organism evidence="1 2">
    <name type="scientific">Nesidiocoris tenuis</name>
    <dbReference type="NCBI Taxonomy" id="355587"/>
    <lineage>
        <taxon>Eukaryota</taxon>
        <taxon>Metazoa</taxon>
        <taxon>Ecdysozoa</taxon>
        <taxon>Arthropoda</taxon>
        <taxon>Hexapoda</taxon>
        <taxon>Insecta</taxon>
        <taxon>Pterygota</taxon>
        <taxon>Neoptera</taxon>
        <taxon>Paraneoptera</taxon>
        <taxon>Hemiptera</taxon>
        <taxon>Heteroptera</taxon>
        <taxon>Panheteroptera</taxon>
        <taxon>Cimicomorpha</taxon>
        <taxon>Miridae</taxon>
        <taxon>Dicyphina</taxon>
        <taxon>Nesidiocoris</taxon>
    </lineage>
</organism>
<keyword evidence="2" id="KW-1185">Reference proteome</keyword>
<evidence type="ECO:0000313" key="1">
    <source>
        <dbReference type="EMBL" id="BES94977.1"/>
    </source>
</evidence>
<dbReference type="Proteomes" id="UP001307889">
    <property type="component" value="Chromosome 5"/>
</dbReference>
<dbReference type="EMBL" id="AP028913">
    <property type="protein sequence ID" value="BES94977.1"/>
    <property type="molecule type" value="Genomic_DNA"/>
</dbReference>